<evidence type="ECO:0000256" key="4">
    <source>
        <dbReference type="ARBA" id="ARBA00023242"/>
    </source>
</evidence>
<evidence type="ECO:0000256" key="2">
    <source>
        <dbReference type="ARBA" id="ARBA00023015"/>
    </source>
</evidence>
<dbReference type="InterPro" id="IPR047265">
    <property type="entry name" value="PIF1-like_bHLH"/>
</dbReference>
<dbReference type="SUPFAM" id="SSF47459">
    <property type="entry name" value="HLH, helix-loop-helix DNA-binding domain"/>
    <property type="match status" value="1"/>
</dbReference>
<feature type="region of interest" description="Disordered" evidence="5">
    <location>
        <begin position="253"/>
        <end position="309"/>
    </location>
</feature>
<name>A0A168HT85_MANES</name>
<feature type="compositionally biased region" description="Polar residues" evidence="5">
    <location>
        <begin position="285"/>
        <end position="298"/>
    </location>
</feature>
<feature type="domain" description="BHLH" evidence="6">
    <location>
        <begin position="366"/>
        <end position="415"/>
    </location>
</feature>
<dbReference type="GO" id="GO:0003700">
    <property type="term" value="F:DNA-binding transcription factor activity"/>
    <property type="evidence" value="ECO:0007669"/>
    <property type="project" value="InterPro"/>
</dbReference>
<feature type="region of interest" description="Disordered" evidence="5">
    <location>
        <begin position="336"/>
        <end position="382"/>
    </location>
</feature>
<keyword evidence="3" id="KW-0804">Transcription</keyword>
<dbReference type="InterPro" id="IPR011598">
    <property type="entry name" value="bHLH_dom"/>
</dbReference>
<feature type="compositionally biased region" description="Basic residues" evidence="5">
    <location>
        <begin position="362"/>
        <end position="382"/>
    </location>
</feature>
<comment type="subcellular location">
    <subcellularLocation>
        <location evidence="1">Nucleus</location>
    </subcellularLocation>
</comment>
<dbReference type="Pfam" id="PF00010">
    <property type="entry name" value="HLH"/>
    <property type="match status" value="1"/>
</dbReference>
<dbReference type="PANTHER" id="PTHR46807">
    <property type="entry name" value="TRANSCRIPTION FACTOR PIF3"/>
    <property type="match status" value="1"/>
</dbReference>
<dbReference type="GO" id="GO:0005634">
    <property type="term" value="C:nucleus"/>
    <property type="evidence" value="ECO:0007669"/>
    <property type="project" value="UniProtKB-SubCell"/>
</dbReference>
<reference evidence="7" key="1">
    <citation type="submission" date="2016-04" db="EMBL/GenBank/DDBJ databases">
        <title>Cloning and expression analysis of MePIL1 in cassava.</title>
        <authorList>
            <person name="Ding Z."/>
        </authorList>
    </citation>
    <scope>NUCLEOTIDE SEQUENCE</scope>
    <source>
        <tissue evidence="7">Leaf</tissue>
    </source>
</reference>
<evidence type="ECO:0000256" key="5">
    <source>
        <dbReference type="SAM" id="MobiDB-lite"/>
    </source>
</evidence>
<dbReference type="InterPro" id="IPR044273">
    <property type="entry name" value="PIF3-like"/>
</dbReference>
<accession>A0A168HT85</accession>
<dbReference type="CDD" id="cd11445">
    <property type="entry name" value="bHLH_AtPIF_like"/>
    <property type="match status" value="1"/>
</dbReference>
<dbReference type="AlphaFoldDB" id="A0A168HT85"/>
<sequence>MADEFAELVWENGQILMRGRSTCPKICTSKKPRLRTENNIPDRGDLFKNKRSVQDDHHSDDLFPGSYKNDFNIFLGTTRNNTYDEHLTESQIVPECEDENFRLGNDASPVEIPQITKARRGPLYESSLQRCQASVSISRSIATGSQSLSSMGRLPNSNLQQLNSRTDKDLRLRNFSLFLRPAMLSKVDDQHQGATEPADGPSSLRVQGLKSNQDKTPADDTALVLESTSGSGNAKDFYKHQDLVTVKTDQIQQIAKTSEESPQDEQSEAPDHRNAIKSKRFQQRAPISNSSLQENTVEGNPDREKSKDQLAVATSLCSWGASNDLSYSTLRRNNKDKEAMVSSSETDEGDQQVPKPAFAHAGAKRKRREVHKQSERKRRDKITKKMRALQALLPNSTKVDKVSVLDNAIEYLKTLQLQLQIMSQGTSFCMPPMIVGTGMQPTHIQATNLAHFPTMGLQMDTRIPMGVGCTPAMFSNPAMLGGVLPMPFIPPVSAMPFSGAATPVGFARSAPSLRSNGSIVQNNNS</sequence>
<organism evidence="7">
    <name type="scientific">Manihot esculenta</name>
    <name type="common">Cassava</name>
    <name type="synonym">Jatropha manihot</name>
    <dbReference type="NCBI Taxonomy" id="3983"/>
    <lineage>
        <taxon>Eukaryota</taxon>
        <taxon>Viridiplantae</taxon>
        <taxon>Streptophyta</taxon>
        <taxon>Embryophyta</taxon>
        <taxon>Tracheophyta</taxon>
        <taxon>Spermatophyta</taxon>
        <taxon>Magnoliopsida</taxon>
        <taxon>eudicotyledons</taxon>
        <taxon>Gunneridae</taxon>
        <taxon>Pentapetalae</taxon>
        <taxon>rosids</taxon>
        <taxon>fabids</taxon>
        <taxon>Malpighiales</taxon>
        <taxon>Euphorbiaceae</taxon>
        <taxon>Crotonoideae</taxon>
        <taxon>Manihoteae</taxon>
        <taxon>Manihot</taxon>
    </lineage>
</organism>
<evidence type="ECO:0000259" key="6">
    <source>
        <dbReference type="PROSITE" id="PS50888"/>
    </source>
</evidence>
<keyword evidence="4" id="KW-0539">Nucleus</keyword>
<dbReference type="EMBL" id="KX147466">
    <property type="protein sequence ID" value="ANC35084.1"/>
    <property type="molecule type" value="mRNA"/>
</dbReference>
<gene>
    <name evidence="7" type="primary">PIL1</name>
</gene>
<evidence type="ECO:0000313" key="7">
    <source>
        <dbReference type="EMBL" id="ANC35084.1"/>
    </source>
</evidence>
<dbReference type="GO" id="GO:0046983">
    <property type="term" value="F:protein dimerization activity"/>
    <property type="evidence" value="ECO:0007669"/>
    <property type="project" value="InterPro"/>
</dbReference>
<dbReference type="PANTHER" id="PTHR46807:SF3">
    <property type="entry name" value="BHLH DOMAIN-CONTAINING PROTEIN"/>
    <property type="match status" value="1"/>
</dbReference>
<dbReference type="PROSITE" id="PS50888">
    <property type="entry name" value="BHLH"/>
    <property type="match status" value="1"/>
</dbReference>
<proteinExistence type="evidence at transcript level"/>
<dbReference type="Gene3D" id="4.10.280.10">
    <property type="entry name" value="Helix-loop-helix DNA-binding domain"/>
    <property type="match status" value="1"/>
</dbReference>
<dbReference type="InterPro" id="IPR036638">
    <property type="entry name" value="HLH_DNA-bd_sf"/>
</dbReference>
<protein>
    <submittedName>
        <fullName evidence="7">Phytochrome interacting factor 3-like 1 protein</fullName>
    </submittedName>
</protein>
<evidence type="ECO:0000256" key="1">
    <source>
        <dbReference type="ARBA" id="ARBA00004123"/>
    </source>
</evidence>
<dbReference type="SMART" id="SM00353">
    <property type="entry name" value="HLH"/>
    <property type="match status" value="1"/>
</dbReference>
<keyword evidence="2" id="KW-0805">Transcription regulation</keyword>
<feature type="region of interest" description="Disordered" evidence="5">
    <location>
        <begin position="188"/>
        <end position="220"/>
    </location>
</feature>
<dbReference type="GO" id="GO:0010017">
    <property type="term" value="P:red or far-red light signaling pathway"/>
    <property type="evidence" value="ECO:0007669"/>
    <property type="project" value="UniProtKB-ARBA"/>
</dbReference>
<evidence type="ECO:0000256" key="3">
    <source>
        <dbReference type="ARBA" id="ARBA00023163"/>
    </source>
</evidence>
<feature type="region of interest" description="Disordered" evidence="5">
    <location>
        <begin position="35"/>
        <end position="61"/>
    </location>
</feature>